<evidence type="ECO:0000313" key="2">
    <source>
        <dbReference type="Proteomes" id="UP001500668"/>
    </source>
</evidence>
<gene>
    <name evidence="1" type="ORF">GCM10010394_10120</name>
</gene>
<dbReference type="Proteomes" id="UP001500668">
    <property type="component" value="Unassembled WGS sequence"/>
</dbReference>
<name>A0ABN1F655_9ACTN</name>
<accession>A0ABN1F655</accession>
<dbReference type="EMBL" id="BAAACA010000006">
    <property type="protein sequence ID" value="GAA0583299.1"/>
    <property type="molecule type" value="Genomic_DNA"/>
</dbReference>
<protein>
    <submittedName>
        <fullName evidence="1">Uncharacterized protein</fullName>
    </submittedName>
</protein>
<comment type="caution">
    <text evidence="1">The sequence shown here is derived from an EMBL/GenBank/DDBJ whole genome shotgun (WGS) entry which is preliminary data.</text>
</comment>
<keyword evidence="2" id="KW-1185">Reference proteome</keyword>
<sequence>MTAPAPKAALRRRLRRDIRCPATLPGTAGPLNDDCAMSPSFGVQPNTTERVAWITSSTQGDVKGFDGTPNNRYQFYSNRLQQALPQTRVERKEENGVANRFICAGSGGR</sequence>
<reference evidence="1 2" key="1">
    <citation type="journal article" date="2019" name="Int. J. Syst. Evol. Microbiol.">
        <title>The Global Catalogue of Microorganisms (GCM) 10K type strain sequencing project: providing services to taxonomists for standard genome sequencing and annotation.</title>
        <authorList>
            <consortium name="The Broad Institute Genomics Platform"/>
            <consortium name="The Broad Institute Genome Sequencing Center for Infectious Disease"/>
            <person name="Wu L."/>
            <person name="Ma J."/>
        </authorList>
    </citation>
    <scope>NUCLEOTIDE SEQUENCE [LARGE SCALE GENOMIC DNA]</scope>
    <source>
        <strain evidence="1 2">JCM 5067</strain>
    </source>
</reference>
<evidence type="ECO:0000313" key="1">
    <source>
        <dbReference type="EMBL" id="GAA0583299.1"/>
    </source>
</evidence>
<organism evidence="1 2">
    <name type="scientific">Streptomyces crystallinus</name>
    <dbReference type="NCBI Taxonomy" id="68191"/>
    <lineage>
        <taxon>Bacteria</taxon>
        <taxon>Bacillati</taxon>
        <taxon>Actinomycetota</taxon>
        <taxon>Actinomycetes</taxon>
        <taxon>Kitasatosporales</taxon>
        <taxon>Streptomycetaceae</taxon>
        <taxon>Streptomyces</taxon>
    </lineage>
</organism>
<proteinExistence type="predicted"/>